<name>A0ABY4X8C1_9SPHN</name>
<dbReference type="Proteomes" id="UP001056937">
    <property type="component" value="Chromosome 1"/>
</dbReference>
<sequence length="121" mass="12637">MSDLEQIAFVVGADLGAIEHAHLSQVEESVALISNILAAGKSLKVPFATQQKILSPALAAIAKLSEVGHGYAETHQHLSAFVRRHGLDPRAFGESDSGPRAEHGAAPLPVATRARSQAQAA</sequence>
<dbReference type="RefSeq" id="WP_252166993.1">
    <property type="nucleotide sequence ID" value="NZ_CP084930.1"/>
</dbReference>
<feature type="compositionally biased region" description="Basic and acidic residues" evidence="1">
    <location>
        <begin position="89"/>
        <end position="103"/>
    </location>
</feature>
<gene>
    <name evidence="2" type="ORF">LHA26_01480</name>
</gene>
<protein>
    <submittedName>
        <fullName evidence="2">Uncharacterized protein</fullName>
    </submittedName>
</protein>
<keyword evidence="3" id="KW-1185">Reference proteome</keyword>
<feature type="region of interest" description="Disordered" evidence="1">
    <location>
        <begin position="89"/>
        <end position="121"/>
    </location>
</feature>
<dbReference type="EMBL" id="CP084930">
    <property type="protein sequence ID" value="USI73182.1"/>
    <property type="molecule type" value="Genomic_DNA"/>
</dbReference>
<evidence type="ECO:0000313" key="2">
    <source>
        <dbReference type="EMBL" id="USI73182.1"/>
    </source>
</evidence>
<organism evidence="2 3">
    <name type="scientific">Sphingomonas morindae</name>
    <dbReference type="NCBI Taxonomy" id="1541170"/>
    <lineage>
        <taxon>Bacteria</taxon>
        <taxon>Pseudomonadati</taxon>
        <taxon>Pseudomonadota</taxon>
        <taxon>Alphaproteobacteria</taxon>
        <taxon>Sphingomonadales</taxon>
        <taxon>Sphingomonadaceae</taxon>
        <taxon>Sphingomonas</taxon>
    </lineage>
</organism>
<reference evidence="2" key="1">
    <citation type="journal article" date="2022" name="Toxins">
        <title>Genomic Analysis of Sphingopyxis sp. USTB-05 for Biodegrading Cyanobacterial Hepatotoxins.</title>
        <authorList>
            <person name="Liu C."/>
            <person name="Xu Q."/>
            <person name="Zhao Z."/>
            <person name="Zhang H."/>
            <person name="Liu X."/>
            <person name="Yin C."/>
            <person name="Liu Y."/>
            <person name="Yan H."/>
        </authorList>
    </citation>
    <scope>NUCLEOTIDE SEQUENCE</scope>
    <source>
        <strain evidence="2">NBD5</strain>
    </source>
</reference>
<proteinExistence type="predicted"/>
<evidence type="ECO:0000313" key="3">
    <source>
        <dbReference type="Proteomes" id="UP001056937"/>
    </source>
</evidence>
<accession>A0ABY4X8C1</accession>
<evidence type="ECO:0000256" key="1">
    <source>
        <dbReference type="SAM" id="MobiDB-lite"/>
    </source>
</evidence>